<sequence length="153" mass="16300">MGGTYTLVIALAEPATIGVGALGECEFPAGEYAYTGSAFGPGGFSRIDRHRKLCSEVVTRDTRDRHRELARGEREVRHWHVDYLLGHPAATIEEVVRTPERDVECAVARALPDAGIGGFGASDCGCGSHLASAERGLLGRVERAHRAATGDVT</sequence>
<gene>
    <name evidence="1" type="ORF">ACFQGH_08265</name>
</gene>
<protein>
    <submittedName>
        <fullName evidence="1">DUF123 domain-containing protein</fullName>
    </submittedName>
</protein>
<dbReference type="InterPro" id="IPR002837">
    <property type="entry name" value="DUF123"/>
</dbReference>
<keyword evidence="2" id="KW-1185">Reference proteome</keyword>
<organism evidence="1 2">
    <name type="scientific">Halalkalicoccus tibetensis</name>
    <dbReference type="NCBI Taxonomy" id="175632"/>
    <lineage>
        <taxon>Archaea</taxon>
        <taxon>Methanobacteriati</taxon>
        <taxon>Methanobacteriota</taxon>
        <taxon>Stenosarchaea group</taxon>
        <taxon>Halobacteria</taxon>
        <taxon>Halobacteriales</taxon>
        <taxon>Halococcaceae</taxon>
        <taxon>Halalkalicoccus</taxon>
    </lineage>
</organism>
<dbReference type="EMBL" id="JBHSXQ010000002">
    <property type="protein sequence ID" value="MFC6905190.1"/>
    <property type="molecule type" value="Genomic_DNA"/>
</dbReference>
<comment type="caution">
    <text evidence="1">The sequence shown here is derived from an EMBL/GenBank/DDBJ whole genome shotgun (WGS) entry which is preliminary data.</text>
</comment>
<dbReference type="PANTHER" id="PTHR37460:SF1">
    <property type="entry name" value="ENDONUCLEASE III"/>
    <property type="match status" value="1"/>
</dbReference>
<reference evidence="1 2" key="1">
    <citation type="journal article" date="2019" name="Int. J. Syst. Evol. Microbiol.">
        <title>The Global Catalogue of Microorganisms (GCM) 10K type strain sequencing project: providing services to taxonomists for standard genome sequencing and annotation.</title>
        <authorList>
            <consortium name="The Broad Institute Genomics Platform"/>
            <consortium name="The Broad Institute Genome Sequencing Center for Infectious Disease"/>
            <person name="Wu L."/>
            <person name="Ma J."/>
        </authorList>
    </citation>
    <scope>NUCLEOTIDE SEQUENCE [LARGE SCALE GENOMIC DNA]</scope>
    <source>
        <strain evidence="1 2">CGMCC 1.3240</strain>
    </source>
</reference>
<evidence type="ECO:0000313" key="1">
    <source>
        <dbReference type="EMBL" id="MFC6905190.1"/>
    </source>
</evidence>
<evidence type="ECO:0000313" key="2">
    <source>
        <dbReference type="Proteomes" id="UP001596312"/>
    </source>
</evidence>
<name>A0ABD5V7N0_9EURY</name>
<dbReference type="RefSeq" id="WP_390220743.1">
    <property type="nucleotide sequence ID" value="NZ_JBBMXV010000002.1"/>
</dbReference>
<dbReference type="Pfam" id="PF01986">
    <property type="entry name" value="DUF123"/>
    <property type="match status" value="1"/>
</dbReference>
<dbReference type="PANTHER" id="PTHR37460">
    <property type="entry name" value="ENDONUCLEASE III"/>
    <property type="match status" value="1"/>
</dbReference>
<proteinExistence type="predicted"/>
<dbReference type="Proteomes" id="UP001596312">
    <property type="component" value="Unassembled WGS sequence"/>
</dbReference>
<accession>A0ABD5V7N0</accession>
<dbReference type="AlphaFoldDB" id="A0ABD5V7N0"/>
<dbReference type="CDD" id="cd10441">
    <property type="entry name" value="GIY-YIG_COG1833"/>
    <property type="match status" value="1"/>
</dbReference>